<accession>A0A6A5YJQ1</accession>
<name>A0A6A5YJQ1_9PLEO</name>
<dbReference type="OrthoDB" id="9992747at2759"/>
<dbReference type="Gene3D" id="3.40.800.10">
    <property type="entry name" value="Ureohydrolase domain"/>
    <property type="match status" value="1"/>
</dbReference>
<dbReference type="SUPFAM" id="SSF52768">
    <property type="entry name" value="Arginase/deacetylase"/>
    <property type="match status" value="1"/>
</dbReference>
<dbReference type="AlphaFoldDB" id="A0A6A5YJQ1"/>
<organism evidence="1 2">
    <name type="scientific">Lophiotrema nucula</name>
    <dbReference type="NCBI Taxonomy" id="690887"/>
    <lineage>
        <taxon>Eukaryota</taxon>
        <taxon>Fungi</taxon>
        <taxon>Dikarya</taxon>
        <taxon>Ascomycota</taxon>
        <taxon>Pezizomycotina</taxon>
        <taxon>Dothideomycetes</taxon>
        <taxon>Pleosporomycetidae</taxon>
        <taxon>Pleosporales</taxon>
        <taxon>Lophiotremataceae</taxon>
        <taxon>Lophiotrema</taxon>
    </lineage>
</organism>
<dbReference type="GO" id="GO:0046872">
    <property type="term" value="F:metal ion binding"/>
    <property type="evidence" value="ECO:0007669"/>
    <property type="project" value="InterPro"/>
</dbReference>
<reference evidence="1" key="1">
    <citation type="journal article" date="2020" name="Stud. Mycol.">
        <title>101 Dothideomycetes genomes: a test case for predicting lifestyles and emergence of pathogens.</title>
        <authorList>
            <person name="Haridas S."/>
            <person name="Albert R."/>
            <person name="Binder M."/>
            <person name="Bloem J."/>
            <person name="Labutti K."/>
            <person name="Salamov A."/>
            <person name="Andreopoulos B."/>
            <person name="Baker S."/>
            <person name="Barry K."/>
            <person name="Bills G."/>
            <person name="Bluhm B."/>
            <person name="Cannon C."/>
            <person name="Castanera R."/>
            <person name="Culley D."/>
            <person name="Daum C."/>
            <person name="Ezra D."/>
            <person name="Gonzalez J."/>
            <person name="Henrissat B."/>
            <person name="Kuo A."/>
            <person name="Liang C."/>
            <person name="Lipzen A."/>
            <person name="Lutzoni F."/>
            <person name="Magnuson J."/>
            <person name="Mondo S."/>
            <person name="Nolan M."/>
            <person name="Ohm R."/>
            <person name="Pangilinan J."/>
            <person name="Park H.-J."/>
            <person name="Ramirez L."/>
            <person name="Alfaro M."/>
            <person name="Sun H."/>
            <person name="Tritt A."/>
            <person name="Yoshinaga Y."/>
            <person name="Zwiers L.-H."/>
            <person name="Turgeon B."/>
            <person name="Goodwin S."/>
            <person name="Spatafora J."/>
            <person name="Crous P."/>
            <person name="Grigoriev I."/>
        </authorList>
    </citation>
    <scope>NUCLEOTIDE SEQUENCE</scope>
    <source>
        <strain evidence="1">CBS 627.86</strain>
    </source>
</reference>
<gene>
    <name evidence="1" type="ORF">BDV96DRAFT_311358</name>
</gene>
<dbReference type="Proteomes" id="UP000799770">
    <property type="component" value="Unassembled WGS sequence"/>
</dbReference>
<protein>
    <submittedName>
        <fullName evidence="1">Uncharacterized protein</fullName>
    </submittedName>
</protein>
<evidence type="ECO:0000313" key="1">
    <source>
        <dbReference type="EMBL" id="KAF2106954.1"/>
    </source>
</evidence>
<dbReference type="Pfam" id="PF00491">
    <property type="entry name" value="Arginase"/>
    <property type="match status" value="1"/>
</dbReference>
<dbReference type="InterPro" id="IPR023696">
    <property type="entry name" value="Ureohydrolase_dom_sf"/>
</dbReference>
<evidence type="ECO:0000313" key="2">
    <source>
        <dbReference type="Proteomes" id="UP000799770"/>
    </source>
</evidence>
<keyword evidence="2" id="KW-1185">Reference proteome</keyword>
<dbReference type="InterPro" id="IPR006035">
    <property type="entry name" value="Ureohydrolase"/>
</dbReference>
<dbReference type="EMBL" id="ML977358">
    <property type="protein sequence ID" value="KAF2106954.1"/>
    <property type="molecule type" value="Genomic_DNA"/>
</dbReference>
<proteinExistence type="predicted"/>
<sequence length="102" mass="11066">MQQEHGIFDDDDNANFPIILGGDCSISPAIIKPLTDHLNTQNQKLGIIYFDGDVDLTLPSQTAAEGSSAILDSMTLFHANAERGVSGVDEEFREEERRSTGG</sequence>